<keyword evidence="1" id="KW-0812">Transmembrane</keyword>
<feature type="transmembrane region" description="Helical" evidence="1">
    <location>
        <begin position="38"/>
        <end position="59"/>
    </location>
</feature>
<reference evidence="2 3" key="1">
    <citation type="submission" date="2020-02" db="EMBL/GenBank/DDBJ databases">
        <title>Whole genome sequence of Halogeometricum borinquense strain wsp4.</title>
        <authorList>
            <person name="Verma D.K."/>
            <person name="Gopal K."/>
            <person name="Prasad E.S."/>
        </authorList>
    </citation>
    <scope>NUCLEOTIDE SEQUENCE [LARGE SCALE GENOMIC DNA]</scope>
    <source>
        <strain evidence="3">wsp4</strain>
    </source>
</reference>
<feature type="transmembrane region" description="Helical" evidence="1">
    <location>
        <begin position="386"/>
        <end position="405"/>
    </location>
</feature>
<feature type="transmembrane region" description="Helical" evidence="1">
    <location>
        <begin position="71"/>
        <end position="92"/>
    </location>
</feature>
<dbReference type="Gene3D" id="1.20.210.10">
    <property type="entry name" value="Cytochrome c oxidase-like, subunit I domain"/>
    <property type="match status" value="2"/>
</dbReference>
<dbReference type="EMBL" id="CP048739">
    <property type="protein sequence ID" value="QIB74365.1"/>
    <property type="molecule type" value="Genomic_DNA"/>
</dbReference>
<gene>
    <name evidence="2" type="ORF">G3I44_08765</name>
</gene>
<proteinExistence type="predicted"/>
<evidence type="ECO:0000313" key="2">
    <source>
        <dbReference type="EMBL" id="QIB74365.1"/>
    </source>
</evidence>
<feature type="transmembrane region" description="Helical" evidence="1">
    <location>
        <begin position="417"/>
        <end position="437"/>
    </location>
</feature>
<dbReference type="Proteomes" id="UP000465846">
    <property type="component" value="Chromosome"/>
</dbReference>
<feature type="transmembrane region" description="Helical" evidence="1">
    <location>
        <begin position="164"/>
        <end position="185"/>
    </location>
</feature>
<dbReference type="AlphaFoldDB" id="A0A6C0UG43"/>
<feature type="transmembrane region" description="Helical" evidence="1">
    <location>
        <begin position="132"/>
        <end position="152"/>
    </location>
</feature>
<feature type="transmembrane region" description="Helical" evidence="1">
    <location>
        <begin position="269"/>
        <end position="290"/>
    </location>
</feature>
<feature type="transmembrane region" description="Helical" evidence="1">
    <location>
        <begin position="205"/>
        <end position="225"/>
    </location>
</feature>
<organism evidence="2 3">
    <name type="scientific">Halogeometricum borinquense</name>
    <dbReference type="NCBI Taxonomy" id="60847"/>
    <lineage>
        <taxon>Archaea</taxon>
        <taxon>Methanobacteriati</taxon>
        <taxon>Methanobacteriota</taxon>
        <taxon>Stenosarchaea group</taxon>
        <taxon>Halobacteria</taxon>
        <taxon>Halobacteriales</taxon>
        <taxon>Haloferacaceae</taxon>
        <taxon>Halogeometricum</taxon>
    </lineage>
</organism>
<keyword evidence="1" id="KW-1133">Transmembrane helix</keyword>
<sequence>MFARKATDAESVVTSMAAIPANVETDKQPPMSVPFRHFVVGLAFLLGGGLVGLLAPFGVLPGQVMLVHLHLLLAGWVCITIMGAMTQFVPVWSGTTLHSDRLSVLQLWFVTAGLFGFATSLLLGLYELLPVFGGTMLAGFWMFVYNVGRTLLGSRPWDVTERHFAVALGFFLVLTVFGLLLALGYTHPILARLPFDRTNLRTAHATLAVFGAVLTTVFGALYQLGTMFTQSDLHGIDMPLKRVEEIGYPAGVVVLATGRLFGSPTMARIGALLVVAGLFAFGIILARRLIGATVEWNPMLRRYAVVAASMIAWASLTVPIWIADPLSSESLFGAPSAMYLLLFGVIGFVVLGTLYHIVPFIIWVHRYSDMLGLGDVPMIDDLYDDRLATVDFVALLSGFALLVVAEPLSLPRAVTALGGTLSLVGFVVFVGNIVMVIRNHGLNSVASILLPQVSGQVGDGSDEQPQDAPE</sequence>
<feature type="transmembrane region" description="Helical" evidence="1">
    <location>
        <begin position="302"/>
        <end position="322"/>
    </location>
</feature>
<feature type="transmembrane region" description="Helical" evidence="1">
    <location>
        <begin position="337"/>
        <end position="365"/>
    </location>
</feature>
<dbReference type="SUPFAM" id="SSF81442">
    <property type="entry name" value="Cytochrome c oxidase subunit I-like"/>
    <property type="match status" value="2"/>
</dbReference>
<dbReference type="GeneID" id="44079488"/>
<keyword evidence="1" id="KW-0472">Membrane</keyword>
<protein>
    <submittedName>
        <fullName evidence="2">Cbb3-type cytochrome c oxidase subunit I</fullName>
    </submittedName>
</protein>
<dbReference type="RefSeq" id="WP_163486298.1">
    <property type="nucleotide sequence ID" value="NZ_CP048739.1"/>
</dbReference>
<accession>A0A6C0UG43</accession>
<evidence type="ECO:0000256" key="1">
    <source>
        <dbReference type="SAM" id="Phobius"/>
    </source>
</evidence>
<evidence type="ECO:0000313" key="3">
    <source>
        <dbReference type="Proteomes" id="UP000465846"/>
    </source>
</evidence>
<feature type="transmembrane region" description="Helical" evidence="1">
    <location>
        <begin position="104"/>
        <end position="126"/>
    </location>
</feature>
<name>A0A6C0UG43_9EURY</name>
<dbReference type="InterPro" id="IPR036927">
    <property type="entry name" value="Cyt_c_oxase-like_su1_sf"/>
</dbReference>